<reference evidence="3" key="1">
    <citation type="journal article" date="2022" name="Genome Biol. Evol.">
        <title>A New Gene Family Diagnostic for Intracellular Biomineralization of Amorphous Ca Carbonates by Cyanobacteria.</title>
        <authorList>
            <person name="Benzerara K."/>
            <person name="Duprat E."/>
            <person name="Bitard-Feildel T."/>
            <person name="Caumes G."/>
            <person name="Cassier-Chauvat C."/>
            <person name="Chauvat F."/>
            <person name="Dezi M."/>
            <person name="Diop S.I."/>
            <person name="Gaschignard G."/>
            <person name="Gorgen S."/>
            <person name="Gugger M."/>
            <person name="Lopez-Garcia P."/>
            <person name="Millet M."/>
            <person name="Skouri-Panet F."/>
            <person name="Moreira D."/>
            <person name="Callebaut I."/>
        </authorList>
    </citation>
    <scope>NUCLEOTIDE SEQUENCE</scope>
    <source>
        <strain evidence="3">G9</strain>
    </source>
</reference>
<keyword evidence="1" id="KW-0472">Membrane</keyword>
<organism evidence="3 4">
    <name type="scientific">Candidatus Synechococcus calcipolaris G9</name>
    <dbReference type="NCBI Taxonomy" id="1497997"/>
    <lineage>
        <taxon>Bacteria</taxon>
        <taxon>Bacillati</taxon>
        <taxon>Cyanobacteriota</taxon>
        <taxon>Cyanophyceae</taxon>
        <taxon>Synechococcales</taxon>
        <taxon>Synechococcaceae</taxon>
        <taxon>Synechococcus</taxon>
    </lineage>
</organism>
<proteinExistence type="predicted"/>
<keyword evidence="3" id="KW-0449">Lipoprotein</keyword>
<keyword evidence="4" id="KW-1185">Reference proteome</keyword>
<dbReference type="CDD" id="cd14727">
    <property type="entry name" value="ChanN-like"/>
    <property type="match status" value="1"/>
</dbReference>
<dbReference type="Proteomes" id="UP001154265">
    <property type="component" value="Unassembled WGS sequence"/>
</dbReference>
<keyword evidence="1" id="KW-0812">Transmembrane</keyword>
<gene>
    <name evidence="3" type="ORF">L3556_03860</name>
</gene>
<dbReference type="EMBL" id="JAKKUT010000002">
    <property type="protein sequence ID" value="MDG2990072.1"/>
    <property type="molecule type" value="Genomic_DNA"/>
</dbReference>
<dbReference type="RefSeq" id="WP_277865990.1">
    <property type="nucleotide sequence ID" value="NZ_JAKKUT010000002.1"/>
</dbReference>
<name>A0ABT6EWA6_9SYNE</name>
<dbReference type="Pfam" id="PF04187">
    <property type="entry name" value="Cofac_haem_bdg"/>
    <property type="match status" value="1"/>
</dbReference>
<keyword evidence="1" id="KW-1133">Transmembrane helix</keyword>
<sequence length="315" mass="35967">MDVLRSLQIFANLTSPKGLGENYSPKLMYRLFWGFILGLVIFSLINIPVVQSQQVFDARTAPPVMMEKTLQELSHSTVIYLGETHDRVADHQAQLTIIDQLYQKRPLAIALEMIQRPFQAVLDGYIAGELTELELQEQTEYAQRWGFSWQLYAPIFRFAKENGVPLIALNTPTEVTRKVAREGLNSLSREEQTYIPPLDEIDLSNEAYRQQLAQIFREAHQGQSHSLDLDKFFQAQVLWDETMAAAIANYVEAHPEHLVVVLAGQGHVRYGYGIPDRVARRLEDAPSFQQQIILLNPSEGDRQTPGIADWFWINS</sequence>
<comment type="caution">
    <text evidence="3">The sequence shown here is derived from an EMBL/GenBank/DDBJ whole genome shotgun (WGS) entry which is preliminary data.</text>
</comment>
<evidence type="ECO:0000256" key="1">
    <source>
        <dbReference type="SAM" id="Phobius"/>
    </source>
</evidence>
<evidence type="ECO:0000313" key="4">
    <source>
        <dbReference type="Proteomes" id="UP001154265"/>
    </source>
</evidence>
<feature type="transmembrane region" description="Helical" evidence="1">
    <location>
        <begin position="31"/>
        <end position="50"/>
    </location>
</feature>
<accession>A0ABT6EWA6</accession>
<dbReference type="InterPro" id="IPR007314">
    <property type="entry name" value="Cofac_haem-bd_dom"/>
</dbReference>
<evidence type="ECO:0000313" key="3">
    <source>
        <dbReference type="EMBL" id="MDG2990072.1"/>
    </source>
</evidence>
<protein>
    <submittedName>
        <fullName evidence="3">ChaN family lipoprotein</fullName>
    </submittedName>
</protein>
<dbReference type="Gene3D" id="3.40.50.11550">
    <property type="match status" value="1"/>
</dbReference>
<feature type="domain" description="Haem-binding uptake Tiki superfamily ChaN" evidence="2">
    <location>
        <begin position="70"/>
        <end position="278"/>
    </location>
</feature>
<evidence type="ECO:0000259" key="2">
    <source>
        <dbReference type="Pfam" id="PF04187"/>
    </source>
</evidence>
<dbReference type="SUPFAM" id="SSF159501">
    <property type="entry name" value="EreA/ChaN-like"/>
    <property type="match status" value="1"/>
</dbReference>
<reference evidence="3" key="2">
    <citation type="submission" date="2022-01" db="EMBL/GenBank/DDBJ databases">
        <authorList>
            <person name="Zivanovic Y."/>
            <person name="Moreira D."/>
            <person name="Lopez-Garcia P."/>
        </authorList>
    </citation>
    <scope>NUCLEOTIDE SEQUENCE</scope>
    <source>
        <strain evidence="3">G9</strain>
    </source>
</reference>